<reference evidence="2 3" key="1">
    <citation type="submission" date="2023-01" db="EMBL/GenBank/DDBJ databases">
        <title>Analysis of 21 Apiospora genomes using comparative genomics revels a genus with tremendous synthesis potential of carbohydrate active enzymes and secondary metabolites.</title>
        <authorList>
            <person name="Sorensen T."/>
        </authorList>
    </citation>
    <scope>NUCLEOTIDE SEQUENCE [LARGE SCALE GENOMIC DNA]</scope>
    <source>
        <strain evidence="2 3">CBS 83171</strain>
    </source>
</reference>
<name>A0ABR1UZ38_9PEZI</name>
<gene>
    <name evidence="2" type="ORF">PG996_008817</name>
</gene>
<feature type="signal peptide" evidence="1">
    <location>
        <begin position="1"/>
        <end position="18"/>
    </location>
</feature>
<evidence type="ECO:0000313" key="2">
    <source>
        <dbReference type="EMBL" id="KAK8064165.1"/>
    </source>
</evidence>
<feature type="chain" id="PRO_5046459567" evidence="1">
    <location>
        <begin position="19"/>
        <end position="114"/>
    </location>
</feature>
<accession>A0ABR1UZ38</accession>
<organism evidence="2 3">
    <name type="scientific">Apiospora saccharicola</name>
    <dbReference type="NCBI Taxonomy" id="335842"/>
    <lineage>
        <taxon>Eukaryota</taxon>
        <taxon>Fungi</taxon>
        <taxon>Dikarya</taxon>
        <taxon>Ascomycota</taxon>
        <taxon>Pezizomycotina</taxon>
        <taxon>Sordariomycetes</taxon>
        <taxon>Xylariomycetidae</taxon>
        <taxon>Amphisphaeriales</taxon>
        <taxon>Apiosporaceae</taxon>
        <taxon>Apiospora</taxon>
    </lineage>
</organism>
<dbReference type="EMBL" id="JAQQWM010000005">
    <property type="protein sequence ID" value="KAK8064165.1"/>
    <property type="molecule type" value="Genomic_DNA"/>
</dbReference>
<proteinExistence type="predicted"/>
<dbReference type="Proteomes" id="UP001446871">
    <property type="component" value="Unassembled WGS sequence"/>
</dbReference>
<protein>
    <submittedName>
        <fullName evidence="2">Uncharacterized protein</fullName>
    </submittedName>
</protein>
<comment type="caution">
    <text evidence="2">The sequence shown here is derived from an EMBL/GenBank/DDBJ whole genome shotgun (WGS) entry which is preliminary data.</text>
</comment>
<keyword evidence="1" id="KW-0732">Signal</keyword>
<evidence type="ECO:0000256" key="1">
    <source>
        <dbReference type="SAM" id="SignalP"/>
    </source>
</evidence>
<keyword evidence="3" id="KW-1185">Reference proteome</keyword>
<evidence type="ECO:0000313" key="3">
    <source>
        <dbReference type="Proteomes" id="UP001446871"/>
    </source>
</evidence>
<sequence>MQLTAVIAIAFAAATAQAASFDLAPRKSKTLAGNPTVKITGTGVADVAVKPDQCGTVTPTGQKAQTVCVKTVTSTGFSATVKDVATGKVEKCNVTGLSGACGTAGAGATLSNLA</sequence>